<dbReference type="InterPro" id="IPR055274">
    <property type="entry name" value="SWO1"/>
</dbReference>
<comment type="caution">
    <text evidence="3">The sequence shown here is derived from an EMBL/GenBank/DDBJ whole genome shotgun (WGS) entry which is preliminary data.</text>
</comment>
<feature type="compositionally biased region" description="Polar residues" evidence="1">
    <location>
        <begin position="1996"/>
        <end position="2038"/>
    </location>
</feature>
<dbReference type="SMART" id="SM00743">
    <property type="entry name" value="Agenet"/>
    <property type="match status" value="2"/>
</dbReference>
<dbReference type="Gramene" id="KVH89807">
    <property type="protein sequence ID" value="KVH89807"/>
    <property type="gene ID" value="Ccrd_008217"/>
</dbReference>
<dbReference type="InterPro" id="IPR008395">
    <property type="entry name" value="Agenet-like_dom"/>
</dbReference>
<dbReference type="EMBL" id="LEKV01005138">
    <property type="protein sequence ID" value="KVH89807.1"/>
    <property type="molecule type" value="Genomic_DNA"/>
</dbReference>
<feature type="domain" description="Agenet" evidence="2">
    <location>
        <begin position="1667"/>
        <end position="1733"/>
    </location>
</feature>
<reference evidence="3 4" key="1">
    <citation type="journal article" date="2016" name="Sci. Rep.">
        <title>The genome sequence of the outbreeding globe artichoke constructed de novo incorporating a phase-aware low-pass sequencing strategy of F1 progeny.</title>
        <authorList>
            <person name="Scaglione D."/>
            <person name="Reyes-Chin-Wo S."/>
            <person name="Acquadro A."/>
            <person name="Froenicke L."/>
            <person name="Portis E."/>
            <person name="Beitel C."/>
            <person name="Tirone M."/>
            <person name="Mauro R."/>
            <person name="Lo Monaco A."/>
            <person name="Mauromicale G."/>
            <person name="Faccioli P."/>
            <person name="Cattivelli L."/>
            <person name="Rieseberg L."/>
            <person name="Michelmore R."/>
            <person name="Lanteri S."/>
        </authorList>
    </citation>
    <scope>NUCLEOTIDE SEQUENCE [LARGE SCALE GENOMIC DNA]</scope>
    <source>
        <strain evidence="3">2C</strain>
    </source>
</reference>
<feature type="compositionally biased region" description="Polar residues" evidence="1">
    <location>
        <begin position="1226"/>
        <end position="1240"/>
    </location>
</feature>
<feature type="compositionally biased region" description="Basic and acidic residues" evidence="1">
    <location>
        <begin position="908"/>
        <end position="933"/>
    </location>
</feature>
<name>A0A103XFP8_CYNCS</name>
<proteinExistence type="predicted"/>
<dbReference type="OMA" id="KSEASMF"/>
<feature type="region of interest" description="Disordered" evidence="1">
    <location>
        <begin position="566"/>
        <end position="599"/>
    </location>
</feature>
<evidence type="ECO:0000259" key="2">
    <source>
        <dbReference type="SMART" id="SM00743"/>
    </source>
</evidence>
<feature type="compositionally biased region" description="Basic and acidic residues" evidence="1">
    <location>
        <begin position="1968"/>
        <end position="1982"/>
    </location>
</feature>
<dbReference type="Pfam" id="PF05641">
    <property type="entry name" value="Agenet"/>
    <property type="match status" value="1"/>
</dbReference>
<evidence type="ECO:0000313" key="3">
    <source>
        <dbReference type="EMBL" id="KVH89807.1"/>
    </source>
</evidence>
<feature type="region of interest" description="Disordered" evidence="1">
    <location>
        <begin position="411"/>
        <end position="433"/>
    </location>
</feature>
<feature type="region of interest" description="Disordered" evidence="1">
    <location>
        <begin position="1957"/>
        <end position="2087"/>
    </location>
</feature>
<evidence type="ECO:0000313" key="4">
    <source>
        <dbReference type="Proteomes" id="UP000243975"/>
    </source>
</evidence>
<feature type="region of interest" description="Disordered" evidence="1">
    <location>
        <begin position="1830"/>
        <end position="1859"/>
    </location>
</feature>
<evidence type="ECO:0000256" key="1">
    <source>
        <dbReference type="SAM" id="MobiDB-lite"/>
    </source>
</evidence>
<dbReference type="PANTHER" id="PTHR48429:SF1">
    <property type="entry name" value="AGENET DOMAIN-CONTAINING PROTEIN"/>
    <property type="match status" value="1"/>
</dbReference>
<dbReference type="CDD" id="cd20405">
    <property type="entry name" value="Tudor_Agenet_AtDUF_rpt1_3"/>
    <property type="match status" value="1"/>
</dbReference>
<keyword evidence="4" id="KW-1185">Reference proteome</keyword>
<organism evidence="3 4">
    <name type="scientific">Cynara cardunculus var. scolymus</name>
    <name type="common">Globe artichoke</name>
    <name type="synonym">Cynara scolymus</name>
    <dbReference type="NCBI Taxonomy" id="59895"/>
    <lineage>
        <taxon>Eukaryota</taxon>
        <taxon>Viridiplantae</taxon>
        <taxon>Streptophyta</taxon>
        <taxon>Embryophyta</taxon>
        <taxon>Tracheophyta</taxon>
        <taxon>Spermatophyta</taxon>
        <taxon>Magnoliopsida</taxon>
        <taxon>eudicotyledons</taxon>
        <taxon>Gunneridae</taxon>
        <taxon>Pentapetalae</taxon>
        <taxon>asterids</taxon>
        <taxon>campanulids</taxon>
        <taxon>Asterales</taxon>
        <taxon>Asteraceae</taxon>
        <taxon>Carduoideae</taxon>
        <taxon>Cardueae</taxon>
        <taxon>Carduinae</taxon>
        <taxon>Cynara</taxon>
    </lineage>
</organism>
<dbReference type="Proteomes" id="UP000243975">
    <property type="component" value="Unassembled WGS sequence"/>
</dbReference>
<protein>
    <submittedName>
        <fullName evidence="3">Agenet-like domain-containing protein</fullName>
    </submittedName>
</protein>
<accession>A0A103XFP8</accession>
<feature type="domain" description="Agenet" evidence="2">
    <location>
        <begin position="1758"/>
        <end position="1816"/>
    </location>
</feature>
<feature type="compositionally biased region" description="Polar residues" evidence="1">
    <location>
        <begin position="422"/>
        <end position="431"/>
    </location>
</feature>
<feature type="region of interest" description="Disordered" evidence="1">
    <location>
        <begin position="896"/>
        <end position="937"/>
    </location>
</feature>
<dbReference type="PANTHER" id="PTHR48429">
    <property type="entry name" value="AGENET DOMAIN-CONTAINING PROTEIN"/>
    <property type="match status" value="1"/>
</dbReference>
<gene>
    <name evidence="3" type="ORF">Ccrd_008217</name>
</gene>
<sequence length="2206" mass="238013">MAYDDNEFQGQNLHIAGESCSKVSPVLHPYALPKFDFDDSLQGHLRFDSLIENEVFLGITSQEDNQWIEEYSRGNSGIEFSSSAVELRRNNVWSEATSSESVEMLLKSVGQEEKVVVETIIEQLDICDESGSLTKIMDHNLNQDDGKDLVTHAQNASVPNELLGNFPGFSVSSGYEHPHVRFTSQSQEAQISGGELDSVVISEKCNVPVLEEKVDGTSDVIQKEAENLVNESMNKELPEDPSVSRAENPCSSENVDASIEGLMVQENLQQVSVNASGLSKNLCSIVTEQNIQSKENSMDVPMDSGTLIVESCTYNVEKSLCVVPGAESVENRSAEISILSSEEPTRSSNMQISQGCDDPVCSAEPSQGSKCAVTGSMICSEVDQDLKGNMHEEPLAASANAGNFELQAVQDGNTKSEDPDSPKSNANSLSKLSPVKNSCVDENKYAIGKDVQQITSKASVVSTGNLSETGGGNSNAVGTRLAAACLPGEVLTKEVSNEDLIAGNHTSVVHIGDSDDEDRSLSAKISGSMQVGCEIRSSEPGTMHVDQDVSFNMKEDAGLPLEIAATESDKSSTPDTSDGSHLLAGSLANSETDDQPKSPIFGVSLVHQDYNEKMKVGFSCEGNSQNEIPQVESVVASASMNPSSFDEKEASPDLVKKVVHRVTPVECCNASQIEQELTNTDGQECFKILETSPFASSAKGGSNSEAGGLEEPKESMIEDHHLNTISTPVLGFAVKSDEHQTFVGVARSSECDADHIEPDGGSFSSLDKPHVVSPTCVSSMELSESTKDKQEATKDVRHGGVLPSKVADDVEDNIRSVPSSNATQEETNFTFEVNKSAGLGQADKGFPSYPTFQVSVSPKIMEGPPTDSSTSQVDAAKLHGSSLTPQNLSCMTPQIGVKSERKTRRKSVGKENARKGNHLKETPPARDSVRVEKSSVSLTSPATGHVIQFEEVKSNDIERGGTKPGGIFPLPKLPDLNNSTSIFQQPFTDNQQVQLRAQILVYGSLISGTTPEESHMIAAFGQSDGGRTWEGVWRACVERLHVQKAQANSATPMKSRSDLRDAGNRADQGVKHASIQNKIISSPSGGASNKGTPPIVSPMIPLSSPLWNIATPSCDALESSYVPRAARLDYHQAVSPLHSFQTPAAQNFSGYNPSWLSQGPFAGQWVAASPIPAFNTGPRFPALPVTEAVKLTPIKEPGSVGIKHTSTPVVLNSALSISPEASSLSAMKKATASSDQPCSDSKSRKRKKGTPSANVKRICDPQVASVSAPVVMHLPQAPRTEDQGKMSLLAQNKTDSVTAPVVSSPFSTSVVVSTPAFITSKSSPAKFLSAVSPTHHHPRSGDQNMEKVVISEEILSKVEESKLQAENAAELAAAAVNHCHGVWSQLERQSNSSLNSDDEAKLVSSAVSIAAAASVAKVAAAAAKIASNVAEQARSMVNIFLSNRSGNFDQSGMISLGNKFDKAIPDAILRGRDRSSLPNSIIYTAREAAWQRVEAASASSKHAENLNAIVKAAELAAEAVSQAGQIVAMSEPLPLRNLVEAGPEGYWKTPQLASKQQVITAGNFNGTDKEDVKAAPEVSNKGNMTIKCNLSGKENSGDLADNHVMEIDEVTVPITSHEKDKRKPRVRKGLDLSKTFGVATESEVGSIDTTVLGPTKPQVISDTLKENNIKEGCLVEVYKDDDKDNGAWFGANVLSLKDGKALVCYTEIQSDEGSGHLKEWVPLEIKGTEVPKIRVAHPVTTMRLEGTRKRGRTAATDFVWSSGDRVDVWIQDRWREGVVMETNKFDLTSLTVQFPAQGETSIVRSWFVRPTFMWKDGKWIECHTSERLLSSQGDTRQEKRLKLGSPVVESKRNDGSSENIDLVDSRKQEETRTLPLSAHESLFNVGSNSTRDDKKLGAHRTMKSGLQKEGPRVIFGVPKPGKKQKFMDVSKHYVADGSNKNKATHDSVKFTRYLIPQAPGSRGWKNNSRSDTKERQVAETKPRMLKPRKPPIPSGRTLTSSKSTIRDTNTINKTGQDSGSDNENQSGYQNQIEFGSSSKIEDAPGNADFVSSLPIPSKPPKGVSTSNKSERLHKRKFAPAGGKPTKVEKSFPELVEPRRSNRKIQPTSRLLEGLQSSMTISKIPAASHSTQRSHSKVTPKVQSLISLVHPVKPFVYGWIFSGYWDMHVNCYTKFFSRLLLDLPPFSYVSLVCLCTAVNLDVCEVVN</sequence>
<feature type="region of interest" description="Disordered" evidence="1">
    <location>
        <begin position="1226"/>
        <end position="1257"/>
    </location>
</feature>
<dbReference type="STRING" id="59895.A0A103XFP8"/>
<dbReference type="InterPro" id="IPR014002">
    <property type="entry name" value="Agenet_dom_plant"/>
</dbReference>